<keyword evidence="3" id="KW-1185">Reference proteome</keyword>
<dbReference type="PANTHER" id="PTHR34853">
    <property type="match status" value="1"/>
</dbReference>
<proteinExistence type="predicted"/>
<dbReference type="PANTHER" id="PTHR34853:SF1">
    <property type="entry name" value="LIPASE 5"/>
    <property type="match status" value="1"/>
</dbReference>
<dbReference type="PIRSF" id="PIRSF029171">
    <property type="entry name" value="Esterase_LipA"/>
    <property type="match status" value="1"/>
</dbReference>
<evidence type="ECO:0000313" key="3">
    <source>
        <dbReference type="Proteomes" id="UP001055940"/>
    </source>
</evidence>
<evidence type="ECO:0000313" key="2">
    <source>
        <dbReference type="EMBL" id="USY18475.1"/>
    </source>
</evidence>
<dbReference type="InterPro" id="IPR029058">
    <property type="entry name" value="AB_hydrolase_fold"/>
</dbReference>
<dbReference type="Proteomes" id="UP001055940">
    <property type="component" value="Chromosome"/>
</dbReference>
<dbReference type="InterPro" id="IPR005152">
    <property type="entry name" value="Lipase_secreted"/>
</dbReference>
<evidence type="ECO:0000256" key="1">
    <source>
        <dbReference type="SAM" id="SignalP"/>
    </source>
</evidence>
<dbReference type="Gene3D" id="1.10.260.130">
    <property type="match status" value="1"/>
</dbReference>
<accession>A0ABY5D509</accession>
<dbReference type="SUPFAM" id="SSF53474">
    <property type="entry name" value="alpha/beta-Hydrolases"/>
    <property type="match status" value="1"/>
</dbReference>
<feature type="signal peptide" evidence="1">
    <location>
        <begin position="1"/>
        <end position="32"/>
    </location>
</feature>
<organism evidence="2 3">
    <name type="scientific">Nocardiopsis exhalans</name>
    <dbReference type="NCBI Taxonomy" id="163604"/>
    <lineage>
        <taxon>Bacteria</taxon>
        <taxon>Bacillati</taxon>
        <taxon>Actinomycetota</taxon>
        <taxon>Actinomycetes</taxon>
        <taxon>Streptosporangiales</taxon>
        <taxon>Nocardiopsidaceae</taxon>
        <taxon>Nocardiopsis</taxon>
    </lineage>
</organism>
<name>A0ABY5D509_9ACTN</name>
<gene>
    <name evidence="2" type="ORF">NE857_24685</name>
</gene>
<keyword evidence="1" id="KW-0732">Signal</keyword>
<protein>
    <submittedName>
        <fullName evidence="2">Lipase family protein</fullName>
    </submittedName>
</protein>
<sequence>MSRTPRNRRSRSRTPNRFRARAAATCTVGALAAGLFVSAPFGERDSDTETELLSTEELSDATSSQALWDQIEQPGPEHLSAEDEEFFEASSPLPEGQPGDIIRAEPADAYTDALKVGHFPADVWRIMYLSTDALGEPMAVSGTVMVPHAEWTGEGERPLVAFAIGTHGLGAHCAPSIGLEHGLEYEASLMERVVDDGYALAISDYQGLGTSGDHTFMVGHSQGAAVLDSLRAATRLPEAQLPETSPMGVTGFSQGGSSAVWAAQMHPEYAPELPLTGVAAGGVPADLNPVAENLDGGPYFSLLAFATHGYNSAYPELSLDDHLTERGATLFDDVRNRCVVDAVPRGMFRSMDEAFTSDLLNSPEWQERLTANKPGESTPTVPLYLYHSVLDDVIPIGQAEELRDTYCAAGVEVQWKRTFSGPHVASLYLDNPGAHKWMGDRFAGKPVNSTC</sequence>
<feature type="chain" id="PRO_5047390387" evidence="1">
    <location>
        <begin position="33"/>
        <end position="451"/>
    </location>
</feature>
<dbReference type="EMBL" id="CP099837">
    <property type="protein sequence ID" value="USY18475.1"/>
    <property type="molecule type" value="Genomic_DNA"/>
</dbReference>
<dbReference type="Pfam" id="PF03583">
    <property type="entry name" value="LIP"/>
    <property type="match status" value="1"/>
</dbReference>
<reference evidence="2" key="1">
    <citation type="submission" date="2022-06" db="EMBL/GenBank/DDBJ databases">
        <authorList>
            <person name="Ping M."/>
        </authorList>
    </citation>
    <scope>NUCLEOTIDE SEQUENCE</scope>
    <source>
        <strain evidence="2">JCM11759T</strain>
    </source>
</reference>
<dbReference type="Gene3D" id="3.40.50.1820">
    <property type="entry name" value="alpha/beta hydrolase"/>
    <property type="match status" value="1"/>
</dbReference>